<dbReference type="RefSeq" id="WP_121855201.1">
    <property type="nucleotide sequence ID" value="NZ_CP037952.1"/>
</dbReference>
<proteinExistence type="predicted"/>
<evidence type="ECO:0000313" key="2">
    <source>
        <dbReference type="Proteomes" id="UP000273022"/>
    </source>
</evidence>
<keyword evidence="2" id="KW-1185">Reference proteome</keyword>
<name>A0A3A6TBH2_9GAMM</name>
<dbReference type="Proteomes" id="UP000273022">
    <property type="component" value="Unassembled WGS sequence"/>
</dbReference>
<dbReference type="AlphaFoldDB" id="A0A3A6TBH2"/>
<protein>
    <submittedName>
        <fullName evidence="1">Uncharacterized protein</fullName>
    </submittedName>
</protein>
<sequence length="352" mass="39410">MHIVPLIRSQAWQSDCAEQGLQKASDYLAQHGLSKARVQAVIDGDNNKIIYMGLFDKLIDSLFHHNKKAEALQELANWLTPDSEVTPDVEAGINEATVQQAVKRNAYQAKSPACHYFCKLRALAKDTGLFKVEVTDSRFVEFKIANTFMRKIPLKEFLMDIRNGEDEALYLNYQGCAAGFFEKNTDTVNQWLFAHNAAPIEKKYTAQGKLKLELPHIPYLLSAYLSLSPDVSDVMELIDTMNCETLHHCSHVSDWADDDDELFQLVCFGKALACCIPISQAATNTSVTPKHSFSDVKSAVDELQPKETGLSIPLHPDDSKSTEMMLWDTISQSMLQSARRAHPDIKQGITNS</sequence>
<accession>A0A3A6TBH2</accession>
<evidence type="ECO:0000313" key="1">
    <source>
        <dbReference type="EMBL" id="RJY02335.1"/>
    </source>
</evidence>
<organism evidence="1 2">
    <name type="scientific">Parashewanella spongiae</name>
    <dbReference type="NCBI Taxonomy" id="342950"/>
    <lineage>
        <taxon>Bacteria</taxon>
        <taxon>Pseudomonadati</taxon>
        <taxon>Pseudomonadota</taxon>
        <taxon>Gammaproteobacteria</taxon>
        <taxon>Alteromonadales</taxon>
        <taxon>Shewanellaceae</taxon>
        <taxon>Parashewanella</taxon>
    </lineage>
</organism>
<dbReference type="EMBL" id="QYYH01000218">
    <property type="protein sequence ID" value="RJY02335.1"/>
    <property type="molecule type" value="Genomic_DNA"/>
</dbReference>
<gene>
    <name evidence="1" type="ORF">D5R81_19290</name>
</gene>
<reference evidence="1 2" key="1">
    <citation type="submission" date="2018-09" db="EMBL/GenBank/DDBJ databases">
        <title>Phylogeny of the Shewanellaceae, and recommendation for two new genera, Pseudoshewanella and Parashewanella.</title>
        <authorList>
            <person name="Wang G."/>
        </authorList>
    </citation>
    <scope>NUCLEOTIDE SEQUENCE [LARGE SCALE GENOMIC DNA]</scope>
    <source>
        <strain evidence="1 2">KCTC 22492</strain>
    </source>
</reference>
<comment type="caution">
    <text evidence="1">The sequence shown here is derived from an EMBL/GenBank/DDBJ whole genome shotgun (WGS) entry which is preliminary data.</text>
</comment>